<organism evidence="3 4">
    <name type="scientific">Dictyostelium purpureum</name>
    <name type="common">Slime mold</name>
    <dbReference type="NCBI Taxonomy" id="5786"/>
    <lineage>
        <taxon>Eukaryota</taxon>
        <taxon>Amoebozoa</taxon>
        <taxon>Evosea</taxon>
        <taxon>Eumycetozoa</taxon>
        <taxon>Dictyostelia</taxon>
        <taxon>Dictyosteliales</taxon>
        <taxon>Dictyosteliaceae</taxon>
        <taxon>Dictyostelium</taxon>
    </lineage>
</organism>
<keyword evidence="2" id="KW-0732">Signal</keyword>
<evidence type="ECO:0000313" key="4">
    <source>
        <dbReference type="Proteomes" id="UP000001064"/>
    </source>
</evidence>
<dbReference type="Proteomes" id="UP000001064">
    <property type="component" value="Unassembled WGS sequence"/>
</dbReference>
<dbReference type="KEGG" id="dpp:DICPUDRAFT_91574"/>
<gene>
    <name evidence="3" type="ORF">DICPUDRAFT_91574</name>
</gene>
<feature type="compositionally biased region" description="Basic and acidic residues" evidence="1">
    <location>
        <begin position="191"/>
        <end position="207"/>
    </location>
</feature>
<dbReference type="AlphaFoldDB" id="F0ZEB1"/>
<feature type="region of interest" description="Disordered" evidence="1">
    <location>
        <begin position="102"/>
        <end position="220"/>
    </location>
</feature>
<dbReference type="FunCoup" id="F0ZEB1">
    <property type="interactions" value="729"/>
</dbReference>
<evidence type="ECO:0000313" key="3">
    <source>
        <dbReference type="EMBL" id="EGC37740.1"/>
    </source>
</evidence>
<dbReference type="EMBL" id="GL870992">
    <property type="protein sequence ID" value="EGC37740.1"/>
    <property type="molecule type" value="Genomic_DNA"/>
</dbReference>
<accession>F0ZEB1</accession>
<feature type="signal peptide" evidence="2">
    <location>
        <begin position="1"/>
        <end position="18"/>
    </location>
</feature>
<evidence type="ECO:0000256" key="1">
    <source>
        <dbReference type="SAM" id="MobiDB-lite"/>
    </source>
</evidence>
<dbReference type="VEuPathDB" id="AmoebaDB:DICPUDRAFT_91574"/>
<dbReference type="InParanoid" id="F0ZEB1"/>
<reference evidence="4" key="1">
    <citation type="journal article" date="2011" name="Genome Biol.">
        <title>Comparative genomics of the social amoebae Dictyostelium discoideum and Dictyostelium purpureum.</title>
        <authorList>
            <consortium name="US DOE Joint Genome Institute (JGI-PGF)"/>
            <person name="Sucgang R."/>
            <person name="Kuo A."/>
            <person name="Tian X."/>
            <person name="Salerno W."/>
            <person name="Parikh A."/>
            <person name="Feasley C.L."/>
            <person name="Dalin E."/>
            <person name="Tu H."/>
            <person name="Huang E."/>
            <person name="Barry K."/>
            <person name="Lindquist E."/>
            <person name="Shapiro H."/>
            <person name="Bruce D."/>
            <person name="Schmutz J."/>
            <person name="Salamov A."/>
            <person name="Fey P."/>
            <person name="Gaudet P."/>
            <person name="Anjard C."/>
            <person name="Babu M.M."/>
            <person name="Basu S."/>
            <person name="Bushmanova Y."/>
            <person name="van der Wel H."/>
            <person name="Katoh-Kurasawa M."/>
            <person name="Dinh C."/>
            <person name="Coutinho P.M."/>
            <person name="Saito T."/>
            <person name="Elias M."/>
            <person name="Schaap P."/>
            <person name="Kay R.R."/>
            <person name="Henrissat B."/>
            <person name="Eichinger L."/>
            <person name="Rivero F."/>
            <person name="Putnam N.H."/>
            <person name="West C.M."/>
            <person name="Loomis W.F."/>
            <person name="Chisholm R.L."/>
            <person name="Shaulsky G."/>
            <person name="Strassmann J.E."/>
            <person name="Queller D.C."/>
            <person name="Kuspa A."/>
            <person name="Grigoriev I.V."/>
        </authorList>
    </citation>
    <scope>NUCLEOTIDE SEQUENCE [LARGE SCALE GENOMIC DNA]</scope>
    <source>
        <strain evidence="4">QSDP1</strain>
    </source>
</reference>
<keyword evidence="4" id="KW-1185">Reference proteome</keyword>
<feature type="compositionally biased region" description="Basic and acidic residues" evidence="1">
    <location>
        <begin position="134"/>
        <end position="182"/>
    </location>
</feature>
<dbReference type="GeneID" id="10499238"/>
<protein>
    <submittedName>
        <fullName evidence="3">Expressed protein</fullName>
    </submittedName>
</protein>
<dbReference type="RefSeq" id="XP_003285761.1">
    <property type="nucleotide sequence ID" value="XM_003285713.1"/>
</dbReference>
<evidence type="ECO:0000256" key="2">
    <source>
        <dbReference type="SAM" id="SignalP"/>
    </source>
</evidence>
<sequence>MRLYLTLLLILFVNGVFSKVPTVVQVNRQPISLFAHPGDELVFISADNQRHELLFKSGDNSFRVIVDKNKNEKVNLSQLEEYEITDLSFENQVKGALKVRDHGSRKSVKSTEQWYSNDAKAQKSKFENQNLAEEAAKPKEDVKDANAAKPKQDVKDANAAKPKQDVKDANAAKPKQDAKAPKQDANAAKPKAKEIDNEAKEETKADTKSNAAKENNEGNSGTMLTINALIVVASLCSALLI</sequence>
<feature type="chain" id="PRO_5003262360" evidence="2">
    <location>
        <begin position="19"/>
        <end position="241"/>
    </location>
</feature>
<name>F0ZEB1_DICPU</name>
<feature type="compositionally biased region" description="Polar residues" evidence="1">
    <location>
        <begin position="208"/>
        <end position="220"/>
    </location>
</feature>
<proteinExistence type="predicted"/>
<dbReference type="OMA" id="MEQHEHE"/>
<dbReference type="eggNOG" id="ENOG502RINJ">
    <property type="taxonomic scope" value="Eukaryota"/>
</dbReference>